<dbReference type="AlphaFoldDB" id="A0AAV4LY15"/>
<accession>A0AAV4LY15</accession>
<dbReference type="RefSeq" id="XP_067717170.1">
    <property type="nucleotide sequence ID" value="XM_067861069.1"/>
</dbReference>
<protein>
    <submittedName>
        <fullName evidence="1">2'-5' RNA ligase</fullName>
    </submittedName>
</protein>
<dbReference type="EMBL" id="BPLF01000004">
    <property type="protein sequence ID" value="GIX65101.1"/>
    <property type="molecule type" value="Genomic_DNA"/>
</dbReference>
<organism evidence="1 2">
    <name type="scientific">Babesia caballi</name>
    <dbReference type="NCBI Taxonomy" id="5871"/>
    <lineage>
        <taxon>Eukaryota</taxon>
        <taxon>Sar</taxon>
        <taxon>Alveolata</taxon>
        <taxon>Apicomplexa</taxon>
        <taxon>Aconoidasida</taxon>
        <taxon>Piroplasmida</taxon>
        <taxon>Babesiidae</taxon>
        <taxon>Babesia</taxon>
    </lineage>
</organism>
<keyword evidence="2" id="KW-1185">Reference proteome</keyword>
<dbReference type="GO" id="GO:0016874">
    <property type="term" value="F:ligase activity"/>
    <property type="evidence" value="ECO:0007669"/>
    <property type="project" value="UniProtKB-KW"/>
</dbReference>
<evidence type="ECO:0000313" key="1">
    <source>
        <dbReference type="EMBL" id="GIX65101.1"/>
    </source>
</evidence>
<reference evidence="1 2" key="1">
    <citation type="submission" date="2021-06" db="EMBL/GenBank/DDBJ databases">
        <title>Genome sequence of Babesia caballi.</title>
        <authorList>
            <person name="Yamagishi J."/>
            <person name="Kidaka T."/>
            <person name="Ochi A."/>
        </authorList>
    </citation>
    <scope>NUCLEOTIDE SEQUENCE [LARGE SCALE GENOMIC DNA]</scope>
    <source>
        <strain evidence="1">USDA-D6B2</strain>
    </source>
</reference>
<dbReference type="Proteomes" id="UP001497744">
    <property type="component" value="Unassembled WGS sequence"/>
</dbReference>
<name>A0AAV4LY15_BABCB</name>
<keyword evidence="1" id="KW-0436">Ligase</keyword>
<gene>
    <name evidence="1" type="ORF">BcabD6B2_45360</name>
</gene>
<dbReference type="GeneID" id="94196582"/>
<sequence>MVVPCEWTAFQCVAVTARYVPEGGEVAEEVVAEKEEEGVDGVEKVGKRMAGYDGLELGVELCAVSFSLRNATDFSTQ</sequence>
<proteinExistence type="predicted"/>
<evidence type="ECO:0000313" key="2">
    <source>
        <dbReference type="Proteomes" id="UP001497744"/>
    </source>
</evidence>
<comment type="caution">
    <text evidence="1">The sequence shown here is derived from an EMBL/GenBank/DDBJ whole genome shotgun (WGS) entry which is preliminary data.</text>
</comment>